<dbReference type="AlphaFoldDB" id="A0A2I0QT66"/>
<dbReference type="GO" id="GO:0005737">
    <property type="term" value="C:cytoplasm"/>
    <property type="evidence" value="ECO:0007669"/>
    <property type="project" value="UniProtKB-SubCell"/>
</dbReference>
<dbReference type="PANTHER" id="PTHR43033">
    <property type="entry name" value="TRNA(ILE)-LYSIDINE SYNTHASE-RELATED"/>
    <property type="match status" value="1"/>
</dbReference>
<protein>
    <recommendedName>
        <fullName evidence="8">tRNA(Ile)-lysidine synthase</fullName>
        <ecNumber evidence="8">6.3.4.19</ecNumber>
    </recommendedName>
    <alternativeName>
        <fullName evidence="8">tRNA(Ile)-2-lysyl-cytidine synthase</fullName>
    </alternativeName>
    <alternativeName>
        <fullName evidence="8">tRNA(Ile)-lysidine synthetase</fullName>
    </alternativeName>
</protein>
<comment type="catalytic activity">
    <reaction evidence="7 8">
        <text>cytidine(34) in tRNA(Ile2) + L-lysine + ATP = lysidine(34) in tRNA(Ile2) + AMP + diphosphate + H(+)</text>
        <dbReference type="Rhea" id="RHEA:43744"/>
        <dbReference type="Rhea" id="RHEA-COMP:10625"/>
        <dbReference type="Rhea" id="RHEA-COMP:10670"/>
        <dbReference type="ChEBI" id="CHEBI:15378"/>
        <dbReference type="ChEBI" id="CHEBI:30616"/>
        <dbReference type="ChEBI" id="CHEBI:32551"/>
        <dbReference type="ChEBI" id="CHEBI:33019"/>
        <dbReference type="ChEBI" id="CHEBI:82748"/>
        <dbReference type="ChEBI" id="CHEBI:83665"/>
        <dbReference type="ChEBI" id="CHEBI:456215"/>
        <dbReference type="EC" id="6.3.4.19"/>
    </reaction>
</comment>
<dbReference type="Pfam" id="PF01171">
    <property type="entry name" value="ATP_bind_3"/>
    <property type="match status" value="1"/>
</dbReference>
<accession>A0A2I0QT66</accession>
<dbReference type="GO" id="GO:0006400">
    <property type="term" value="P:tRNA modification"/>
    <property type="evidence" value="ECO:0007669"/>
    <property type="project" value="UniProtKB-UniRule"/>
</dbReference>
<dbReference type="Gene3D" id="3.30.465.60">
    <property type="match status" value="1"/>
</dbReference>
<evidence type="ECO:0000259" key="9">
    <source>
        <dbReference type="SMART" id="SM00977"/>
    </source>
</evidence>
<evidence type="ECO:0000256" key="3">
    <source>
        <dbReference type="ARBA" id="ARBA00022598"/>
    </source>
</evidence>
<dbReference type="NCBIfam" id="TIGR02432">
    <property type="entry name" value="lysidine_TilS_N"/>
    <property type="match status" value="1"/>
</dbReference>
<dbReference type="InterPro" id="IPR012796">
    <property type="entry name" value="Lysidine-tRNA-synth_C"/>
</dbReference>
<dbReference type="Pfam" id="PF11734">
    <property type="entry name" value="TilS_C"/>
    <property type="match status" value="1"/>
</dbReference>
<feature type="domain" description="Lysidine-tRNA(Ile) synthetase C-terminal" evidence="9">
    <location>
        <begin position="377"/>
        <end position="450"/>
    </location>
</feature>
<name>A0A2I0QT66_9BACI</name>
<evidence type="ECO:0000256" key="2">
    <source>
        <dbReference type="ARBA" id="ARBA00022490"/>
    </source>
</evidence>
<keyword evidence="6 8" id="KW-0067">ATP-binding</keyword>
<dbReference type="PANTHER" id="PTHR43033:SF1">
    <property type="entry name" value="TRNA(ILE)-LYSIDINE SYNTHASE-RELATED"/>
    <property type="match status" value="1"/>
</dbReference>
<evidence type="ECO:0000256" key="1">
    <source>
        <dbReference type="ARBA" id="ARBA00004496"/>
    </source>
</evidence>
<dbReference type="InterPro" id="IPR014729">
    <property type="entry name" value="Rossmann-like_a/b/a_fold"/>
</dbReference>
<dbReference type="SUPFAM" id="SSF56037">
    <property type="entry name" value="PheT/TilS domain"/>
    <property type="match status" value="1"/>
</dbReference>
<dbReference type="SMART" id="SM00977">
    <property type="entry name" value="TilS_C"/>
    <property type="match status" value="1"/>
</dbReference>
<keyword evidence="5 8" id="KW-0547">Nucleotide-binding</keyword>
<reference evidence="10 11" key="1">
    <citation type="submission" date="2017-06" db="EMBL/GenBank/DDBJ databases">
        <title>the draft geome sequence of Illustriluteabacillus marina B3227.</title>
        <authorList>
            <person name="He R.-H."/>
            <person name="Du Z.-J."/>
        </authorList>
    </citation>
    <scope>NUCLEOTIDE SEQUENCE [LARGE SCALE GENOMIC DNA]</scope>
    <source>
        <strain evidence="10 11">B3227</strain>
    </source>
</reference>
<dbReference type="EMBL" id="PJNH01000003">
    <property type="protein sequence ID" value="PKR77516.1"/>
    <property type="molecule type" value="Genomic_DNA"/>
</dbReference>
<dbReference type="Proteomes" id="UP000243524">
    <property type="component" value="Unassembled WGS sequence"/>
</dbReference>
<evidence type="ECO:0000256" key="6">
    <source>
        <dbReference type="ARBA" id="ARBA00022840"/>
    </source>
</evidence>
<feature type="binding site" evidence="8">
    <location>
        <begin position="26"/>
        <end position="31"/>
    </location>
    <ligand>
        <name>ATP</name>
        <dbReference type="ChEBI" id="CHEBI:30616"/>
    </ligand>
</feature>
<sequence length="453" mass="52393">MKDRVLGFNKENHLFQPGDTLFLAVSGGPDSLAMLHFFAGIREEWELDLIVLTIDHQLRGIQSAEDTEFVEEYSSNLGIKCEVGKVDVKKLMSEAKMGTQEAARELRYQFFYEKMQNYPSGKLVFAHHGDDQVETTLMQLIKGQYPNGTPVKRAFGSHMIIRPFLSLSKKEILDYVEEHELNPRIDPSNEDESYTRNRMRSTVIPLLHKENPNLVEGVQRVHEFLSEDDAYLYQISEDKVREISTFCEQKVTFSINSFQKMPLSLQRRGFHLILNYLKVNALFRNNNFLAFSEWLQSQHSNSVMTLFDDVIAIKAYDTCIIQLGSIHTEPFQRSLHMNQSLELPNHWTVSVRESNEWSGSTDQAVVSFDQLHLQFPLKVRTRQDGDRIKPLGLNGTKKVKDIFIDHKIPLYQRDQWPLLVNGDGEVLWIPFVCKSRLAQPDKHSSVWVSMDIK</sequence>
<gene>
    <name evidence="8 10" type="primary">tilS</name>
    <name evidence="10" type="ORF">CEY16_12395</name>
</gene>
<dbReference type="CDD" id="cd01992">
    <property type="entry name" value="TilS_N"/>
    <property type="match status" value="1"/>
</dbReference>
<evidence type="ECO:0000256" key="7">
    <source>
        <dbReference type="ARBA" id="ARBA00048539"/>
    </source>
</evidence>
<dbReference type="InterPro" id="IPR012795">
    <property type="entry name" value="tRNA_Ile_lys_synt_N"/>
</dbReference>
<dbReference type="OrthoDB" id="9807403at2"/>
<evidence type="ECO:0000256" key="5">
    <source>
        <dbReference type="ARBA" id="ARBA00022741"/>
    </source>
</evidence>
<dbReference type="Gene3D" id="3.40.50.620">
    <property type="entry name" value="HUPs"/>
    <property type="match status" value="1"/>
</dbReference>
<comment type="caution">
    <text evidence="10">The sequence shown here is derived from an EMBL/GenBank/DDBJ whole genome shotgun (WGS) entry which is preliminary data.</text>
</comment>
<evidence type="ECO:0000256" key="8">
    <source>
        <dbReference type="HAMAP-Rule" id="MF_01161"/>
    </source>
</evidence>
<comment type="function">
    <text evidence="8">Ligates lysine onto the cytidine present at position 34 of the AUA codon-specific tRNA(Ile) that contains the anticodon CAU, in an ATP-dependent manner. Cytidine is converted to lysidine, thus changing the amino acid specificity of the tRNA from methionine to isoleucine.</text>
</comment>
<keyword evidence="3 8" id="KW-0436">Ligase</keyword>
<dbReference type="SUPFAM" id="SSF52402">
    <property type="entry name" value="Adenine nucleotide alpha hydrolases-like"/>
    <property type="match status" value="1"/>
</dbReference>
<dbReference type="RefSeq" id="WP_101332344.1">
    <property type="nucleotide sequence ID" value="NZ_PJNH01000003.1"/>
</dbReference>
<keyword evidence="2 8" id="KW-0963">Cytoplasm</keyword>
<comment type="similarity">
    <text evidence="8">Belongs to the tRNA(Ile)-lysidine synthase family.</text>
</comment>
<keyword evidence="11" id="KW-1185">Reference proteome</keyword>
<dbReference type="SUPFAM" id="SSF82829">
    <property type="entry name" value="MesJ substrate recognition domain-like"/>
    <property type="match status" value="1"/>
</dbReference>
<dbReference type="NCBIfam" id="TIGR02433">
    <property type="entry name" value="lysidine_TilS_C"/>
    <property type="match status" value="1"/>
</dbReference>
<evidence type="ECO:0000256" key="4">
    <source>
        <dbReference type="ARBA" id="ARBA00022694"/>
    </source>
</evidence>
<evidence type="ECO:0000313" key="10">
    <source>
        <dbReference type="EMBL" id="PKR77516.1"/>
    </source>
</evidence>
<comment type="subcellular location">
    <subcellularLocation>
        <location evidence="1 8">Cytoplasm</location>
    </subcellularLocation>
</comment>
<dbReference type="HAMAP" id="MF_01161">
    <property type="entry name" value="tRNA_Ile_lys_synt"/>
    <property type="match status" value="1"/>
</dbReference>
<proteinExistence type="inferred from homology"/>
<dbReference type="InterPro" id="IPR012094">
    <property type="entry name" value="tRNA_Ile_lys_synt"/>
</dbReference>
<organism evidence="10 11">
    <name type="scientific">Halalkalibacillus sediminis</name>
    <dbReference type="NCBI Taxonomy" id="2018042"/>
    <lineage>
        <taxon>Bacteria</taxon>
        <taxon>Bacillati</taxon>
        <taxon>Bacillota</taxon>
        <taxon>Bacilli</taxon>
        <taxon>Bacillales</taxon>
        <taxon>Bacillaceae</taxon>
        <taxon>Halalkalibacillus</taxon>
    </lineage>
</organism>
<dbReference type="InterPro" id="IPR011063">
    <property type="entry name" value="TilS/TtcA_N"/>
</dbReference>
<evidence type="ECO:0000313" key="11">
    <source>
        <dbReference type="Proteomes" id="UP000243524"/>
    </source>
</evidence>
<dbReference type="EC" id="6.3.4.19" evidence="8"/>
<dbReference type="GO" id="GO:0005524">
    <property type="term" value="F:ATP binding"/>
    <property type="evidence" value="ECO:0007669"/>
    <property type="project" value="UniProtKB-UniRule"/>
</dbReference>
<comment type="domain">
    <text evidence="8">The N-terminal region contains the highly conserved SGGXDS motif, predicted to be a P-loop motif involved in ATP binding.</text>
</comment>
<dbReference type="GO" id="GO:0032267">
    <property type="term" value="F:tRNA(Ile)-lysidine synthase activity"/>
    <property type="evidence" value="ECO:0007669"/>
    <property type="project" value="UniProtKB-EC"/>
</dbReference>
<keyword evidence="4 8" id="KW-0819">tRNA processing</keyword>